<evidence type="ECO:0000256" key="4">
    <source>
        <dbReference type="ARBA" id="ARBA00022989"/>
    </source>
</evidence>
<organism evidence="7">
    <name type="scientific">Clostridium symbiosum</name>
    <name type="common">Bacteroides symbiosus</name>
    <dbReference type="NCBI Taxonomy" id="1512"/>
    <lineage>
        <taxon>Bacteria</taxon>
        <taxon>Bacillati</taxon>
        <taxon>Bacillota</taxon>
        <taxon>Clostridia</taxon>
        <taxon>Lachnospirales</taxon>
        <taxon>Lachnospiraceae</taxon>
        <taxon>Otoolea</taxon>
    </lineage>
</organism>
<keyword evidence="3 6" id="KW-0812">Transmembrane</keyword>
<dbReference type="GO" id="GO:0005886">
    <property type="term" value="C:plasma membrane"/>
    <property type="evidence" value="ECO:0007669"/>
    <property type="project" value="UniProtKB-SubCell"/>
</dbReference>
<protein>
    <recommendedName>
        <fullName evidence="8">Membrane protein involved in the export of O-antigen and teichoic acid</fullName>
    </recommendedName>
</protein>
<feature type="transmembrane region" description="Helical" evidence="6">
    <location>
        <begin position="124"/>
        <end position="141"/>
    </location>
</feature>
<gene>
    <name evidence="7" type="ORF">CSLFYP84_02006</name>
</gene>
<evidence type="ECO:0000256" key="1">
    <source>
        <dbReference type="ARBA" id="ARBA00004651"/>
    </source>
</evidence>
<dbReference type="PANTHER" id="PTHR30250">
    <property type="entry name" value="PST FAMILY PREDICTED COLANIC ACID TRANSPORTER"/>
    <property type="match status" value="1"/>
</dbReference>
<feature type="transmembrane region" description="Helical" evidence="6">
    <location>
        <begin position="181"/>
        <end position="201"/>
    </location>
</feature>
<keyword evidence="2" id="KW-1003">Cell membrane</keyword>
<name>A0A6N3E8B0_CLOSY</name>
<proteinExistence type="predicted"/>
<evidence type="ECO:0000256" key="3">
    <source>
        <dbReference type="ARBA" id="ARBA00022692"/>
    </source>
</evidence>
<keyword evidence="5 6" id="KW-0472">Membrane</keyword>
<feature type="transmembrane region" description="Helical" evidence="6">
    <location>
        <begin position="402"/>
        <end position="421"/>
    </location>
</feature>
<dbReference type="RefSeq" id="WP_156684594.1">
    <property type="nucleotide sequence ID" value="NZ_CACRUA010000025.1"/>
</dbReference>
<feature type="transmembrane region" description="Helical" evidence="6">
    <location>
        <begin position="90"/>
        <end position="112"/>
    </location>
</feature>
<evidence type="ECO:0000256" key="5">
    <source>
        <dbReference type="ARBA" id="ARBA00023136"/>
    </source>
</evidence>
<dbReference type="InterPro" id="IPR050833">
    <property type="entry name" value="Poly_Biosynth_Transport"/>
</dbReference>
<sequence>MKTKNTLYNSIANLFYYFSTIILGVLNRKAVILFLGIEYQGINGLFSNILSMLSIAELGVGTAIIFHLYGPMSKNDKFQIKALMNFYRRCYWIIAGVILSLGLLIMPLLPLIVTDNSTSYSLPILYIWFLLDSVVSYLFTYKRSILIADQKNYVIIACDFCYQLIVKLGQIVILWLLQDFIIYLSLMVIFRLLENLLINFISNRKYPYLSSNDDVYLLPQNIVEDIKKKVKGTVFHKIGSFIVLGTDNILISRFLGLAAVGIYSNYYLIINTIKSVCSQILISATASVGHLLAEKNENRIYQVFTEMQIMNGLLINCASIGIYCVATPIISFIFGNEYILSDDTLFVLSINFYIQGMRTVYNIFKETSGILYEDRFVPVIESVINIVASIFLLKILGLAGVFLGTILSSLILYVYTYPVLVYRRVLRQSIRKYYLELLWGFFATVISMIIVKKTCVFFKLNNPILQILFNSASTMLLGNSLYFVLFMSWKNERKSLYKRIKKTIRN</sequence>
<dbReference type="EMBL" id="CACRUA010000025">
    <property type="protein sequence ID" value="VYU37320.1"/>
    <property type="molecule type" value="Genomic_DNA"/>
</dbReference>
<accession>A0A6N3E8B0</accession>
<dbReference type="AlphaFoldDB" id="A0A6N3E8B0"/>
<evidence type="ECO:0000256" key="6">
    <source>
        <dbReference type="SAM" id="Phobius"/>
    </source>
</evidence>
<reference evidence="7" key="1">
    <citation type="submission" date="2019-11" db="EMBL/GenBank/DDBJ databases">
        <authorList>
            <person name="Feng L."/>
        </authorList>
    </citation>
    <scope>NUCLEOTIDE SEQUENCE</scope>
    <source>
        <strain evidence="7">CsymbiosumLFYP84</strain>
    </source>
</reference>
<feature type="transmembrane region" description="Helical" evidence="6">
    <location>
        <begin position="238"/>
        <end position="260"/>
    </location>
</feature>
<comment type="subcellular location">
    <subcellularLocation>
        <location evidence="1">Cell membrane</location>
        <topology evidence="1">Multi-pass membrane protein</topology>
    </subcellularLocation>
</comment>
<evidence type="ECO:0008006" key="8">
    <source>
        <dbReference type="Google" id="ProtNLM"/>
    </source>
</evidence>
<feature type="transmembrane region" description="Helical" evidence="6">
    <location>
        <begin position="14"/>
        <end position="37"/>
    </location>
</feature>
<feature type="transmembrane region" description="Helical" evidence="6">
    <location>
        <begin position="49"/>
        <end position="69"/>
    </location>
</feature>
<feature type="transmembrane region" description="Helical" evidence="6">
    <location>
        <begin position="433"/>
        <end position="451"/>
    </location>
</feature>
<evidence type="ECO:0000313" key="7">
    <source>
        <dbReference type="EMBL" id="VYU37320.1"/>
    </source>
</evidence>
<feature type="transmembrane region" description="Helical" evidence="6">
    <location>
        <begin position="463"/>
        <end position="489"/>
    </location>
</feature>
<evidence type="ECO:0000256" key="2">
    <source>
        <dbReference type="ARBA" id="ARBA00022475"/>
    </source>
</evidence>
<dbReference type="PANTHER" id="PTHR30250:SF26">
    <property type="entry name" value="PSMA PROTEIN"/>
    <property type="match status" value="1"/>
</dbReference>
<feature type="transmembrane region" description="Helical" evidence="6">
    <location>
        <begin position="313"/>
        <end position="334"/>
    </location>
</feature>
<keyword evidence="4 6" id="KW-1133">Transmembrane helix</keyword>